<dbReference type="PANTHER" id="PTHR21310">
    <property type="entry name" value="AMINOGLYCOSIDE PHOSPHOTRANSFERASE-RELATED-RELATED"/>
    <property type="match status" value="1"/>
</dbReference>
<dbReference type="PANTHER" id="PTHR21310:SF13">
    <property type="entry name" value="AMINOGLYCOSIDE PHOSPHOTRANSFERASE DOMAIN-CONTAINING PROTEIN"/>
    <property type="match status" value="1"/>
</dbReference>
<protein>
    <recommendedName>
        <fullName evidence="2">Aminoglycoside phosphotransferase domain-containing protein</fullName>
    </recommendedName>
</protein>
<name>A0A0C3ENK0_PILCF</name>
<evidence type="ECO:0000259" key="2">
    <source>
        <dbReference type="Pfam" id="PF01636"/>
    </source>
</evidence>
<evidence type="ECO:0000313" key="4">
    <source>
        <dbReference type="Proteomes" id="UP000054166"/>
    </source>
</evidence>
<feature type="region of interest" description="Disordered" evidence="1">
    <location>
        <begin position="235"/>
        <end position="258"/>
    </location>
</feature>
<feature type="compositionally biased region" description="Acidic residues" evidence="1">
    <location>
        <begin position="341"/>
        <end position="359"/>
    </location>
</feature>
<feature type="domain" description="Aminoglycoside phosphotransferase" evidence="2">
    <location>
        <begin position="84"/>
        <end position="183"/>
    </location>
</feature>
<organism evidence="3 4">
    <name type="scientific">Piloderma croceum (strain F 1598)</name>
    <dbReference type="NCBI Taxonomy" id="765440"/>
    <lineage>
        <taxon>Eukaryota</taxon>
        <taxon>Fungi</taxon>
        <taxon>Dikarya</taxon>
        <taxon>Basidiomycota</taxon>
        <taxon>Agaricomycotina</taxon>
        <taxon>Agaricomycetes</taxon>
        <taxon>Agaricomycetidae</taxon>
        <taxon>Atheliales</taxon>
        <taxon>Atheliaceae</taxon>
        <taxon>Piloderma</taxon>
    </lineage>
</organism>
<sequence>MQTDGRGTSVDSSFNTSGLSGSTSTGSGMNIKPPIEWDWDLEHKDRRIEAQADAAMHGFQPFQVDRKVLKDVVREKMDTEVGRIKFLSSGTFHKGYLITLVDTRELVARVARRFMPRLKTQSEVATLRYLRENTPVPVPTVYHYDSNPYNRLGGEYILMSKAPGLPLAKVYHSMPHDKLVGLLRNIALLMLPLFSHRFPHLGSLYFNPSEEPTSTVATPIPRSLHYSFSSQLSMTKASDVSTPKPQPRPPIVSQKTVTPSQIHVGPIVSWPFFGSNRGDDTDIDRGPWSSTYAYLTSCMEREITGVIRETEGKAAPHRLHLDPDEINSSRHHHIQAVPGDQSDDSEEWDLEESEEEWDGPGDTMYRDYRRMQRSTFLVAHAVQREQAVRTEMERWITVMMRLGAGGEPGTEVFGLDCHDLSLENIFVDDNDHSKITCIIDWESTTTRPLWACAHLPAFLLSSPFTAKLFRDAVSKIANSNRSSTVLPNAGTNPKDYDLAALAAEWLYYEKSGSRLRMAHRCVEWDGWEEGLVESILGPEELEAVWFDEADARNGIDATPPLDSADDSQTSRSEDILVASLKRRKPAVKLPFAKEGEKEQMLNHTGDICGGRGGELGRRLEAWLSVNGSGLTETSPAVRRWDDEDKEYEAEAE</sequence>
<feature type="compositionally biased region" description="Acidic residues" evidence="1">
    <location>
        <begin position="643"/>
        <end position="652"/>
    </location>
</feature>
<dbReference type="EMBL" id="KN833066">
    <property type="protein sequence ID" value="KIM74140.1"/>
    <property type="molecule type" value="Genomic_DNA"/>
</dbReference>
<dbReference type="InterPro" id="IPR011009">
    <property type="entry name" value="Kinase-like_dom_sf"/>
</dbReference>
<dbReference type="Proteomes" id="UP000054166">
    <property type="component" value="Unassembled WGS sequence"/>
</dbReference>
<dbReference type="Pfam" id="PF01636">
    <property type="entry name" value="APH"/>
    <property type="match status" value="1"/>
</dbReference>
<feature type="region of interest" description="Disordered" evidence="1">
    <location>
        <begin position="631"/>
        <end position="652"/>
    </location>
</feature>
<dbReference type="InParanoid" id="A0A0C3ENK0"/>
<keyword evidence="4" id="KW-1185">Reference proteome</keyword>
<evidence type="ECO:0000313" key="3">
    <source>
        <dbReference type="EMBL" id="KIM74140.1"/>
    </source>
</evidence>
<dbReference type="AlphaFoldDB" id="A0A0C3ENK0"/>
<feature type="compositionally biased region" description="Polar residues" evidence="1">
    <location>
        <begin position="1"/>
        <end position="11"/>
    </location>
</feature>
<feature type="region of interest" description="Disordered" evidence="1">
    <location>
        <begin position="330"/>
        <end position="363"/>
    </location>
</feature>
<reference evidence="4" key="2">
    <citation type="submission" date="2015-01" db="EMBL/GenBank/DDBJ databases">
        <title>Evolutionary Origins and Diversification of the Mycorrhizal Mutualists.</title>
        <authorList>
            <consortium name="DOE Joint Genome Institute"/>
            <consortium name="Mycorrhizal Genomics Consortium"/>
            <person name="Kohler A."/>
            <person name="Kuo A."/>
            <person name="Nagy L.G."/>
            <person name="Floudas D."/>
            <person name="Copeland A."/>
            <person name="Barry K.W."/>
            <person name="Cichocki N."/>
            <person name="Veneault-Fourrey C."/>
            <person name="LaButti K."/>
            <person name="Lindquist E.A."/>
            <person name="Lipzen A."/>
            <person name="Lundell T."/>
            <person name="Morin E."/>
            <person name="Murat C."/>
            <person name="Riley R."/>
            <person name="Ohm R."/>
            <person name="Sun H."/>
            <person name="Tunlid A."/>
            <person name="Henrissat B."/>
            <person name="Grigoriev I.V."/>
            <person name="Hibbett D.S."/>
            <person name="Martin F."/>
        </authorList>
    </citation>
    <scope>NUCLEOTIDE SEQUENCE [LARGE SCALE GENOMIC DNA]</scope>
    <source>
        <strain evidence="4">F 1598</strain>
    </source>
</reference>
<reference evidence="3 4" key="1">
    <citation type="submission" date="2014-04" db="EMBL/GenBank/DDBJ databases">
        <authorList>
            <consortium name="DOE Joint Genome Institute"/>
            <person name="Kuo A."/>
            <person name="Tarkka M."/>
            <person name="Buscot F."/>
            <person name="Kohler A."/>
            <person name="Nagy L.G."/>
            <person name="Floudas D."/>
            <person name="Copeland A."/>
            <person name="Barry K.W."/>
            <person name="Cichocki N."/>
            <person name="Veneault-Fourrey C."/>
            <person name="LaButti K."/>
            <person name="Lindquist E.A."/>
            <person name="Lipzen A."/>
            <person name="Lundell T."/>
            <person name="Morin E."/>
            <person name="Murat C."/>
            <person name="Sun H."/>
            <person name="Tunlid A."/>
            <person name="Henrissat B."/>
            <person name="Grigoriev I.V."/>
            <person name="Hibbett D.S."/>
            <person name="Martin F."/>
            <person name="Nordberg H.P."/>
            <person name="Cantor M.N."/>
            <person name="Hua S.X."/>
        </authorList>
    </citation>
    <scope>NUCLEOTIDE SEQUENCE [LARGE SCALE GENOMIC DNA]</scope>
    <source>
        <strain evidence="3 4">F 1598</strain>
    </source>
</reference>
<dbReference type="InterPro" id="IPR051678">
    <property type="entry name" value="AGP_Transferase"/>
</dbReference>
<dbReference type="InterPro" id="IPR002575">
    <property type="entry name" value="Aminoglycoside_PTrfase"/>
</dbReference>
<feature type="compositionally biased region" description="Low complexity" evidence="1">
    <location>
        <begin position="12"/>
        <end position="28"/>
    </location>
</feature>
<dbReference type="STRING" id="765440.A0A0C3ENK0"/>
<dbReference type="HOGENOM" id="CLU_026727_0_0_1"/>
<gene>
    <name evidence="3" type="ORF">PILCRDRAFT_828561</name>
</gene>
<dbReference type="Gene3D" id="3.30.200.20">
    <property type="entry name" value="Phosphorylase Kinase, domain 1"/>
    <property type="match status" value="1"/>
</dbReference>
<feature type="region of interest" description="Disordered" evidence="1">
    <location>
        <begin position="1"/>
        <end position="31"/>
    </location>
</feature>
<accession>A0A0C3ENK0</accession>
<dbReference type="SUPFAM" id="SSF56112">
    <property type="entry name" value="Protein kinase-like (PK-like)"/>
    <property type="match status" value="1"/>
</dbReference>
<dbReference type="OrthoDB" id="10003767at2759"/>
<proteinExistence type="predicted"/>
<evidence type="ECO:0000256" key="1">
    <source>
        <dbReference type="SAM" id="MobiDB-lite"/>
    </source>
</evidence>